<evidence type="ECO:0000259" key="2">
    <source>
        <dbReference type="Pfam" id="PF09084"/>
    </source>
</evidence>
<protein>
    <submittedName>
        <fullName evidence="3">NitT/TauT family transport system substrate-binding protein</fullName>
    </submittedName>
</protein>
<dbReference type="Gene3D" id="3.40.190.10">
    <property type="entry name" value="Periplasmic binding protein-like II"/>
    <property type="match status" value="2"/>
</dbReference>
<dbReference type="Proteomes" id="UP000199093">
    <property type="component" value="Unassembled WGS sequence"/>
</dbReference>
<keyword evidence="1" id="KW-0732">Signal</keyword>
<sequence length="315" mass="32533">MKHAIFALSLIPAAAAADPITFAWTPNPQTPQVDVALADGYFEEAGLEVALVNFASGREAFEALLGGQVDIAFMAEFPAATGALTGQDFAIVADLTRYTGSRIIGNSDQSPLDSLSDLDGKRIGTTLGTNVDYFLSTALTEAGVSAEVINAAPGDLVPALVRGDVDAIVPFPTFYQGAKDALGARYLELRPGSYEPHYILAASPDMLARDADLTAFLGALVRADADVAADPAMAADRVSASLSGNVSVETLQGMWADMEFGTVLAPDLPELLASEAAWIVGQGVIRAEVPTTADIAAILAPGPLAAAAPEVVTLD</sequence>
<dbReference type="Pfam" id="PF09084">
    <property type="entry name" value="NMT1"/>
    <property type="match status" value="1"/>
</dbReference>
<dbReference type="InterPro" id="IPR015168">
    <property type="entry name" value="SsuA/THI5"/>
</dbReference>
<organism evidence="3 4">
    <name type="scientific">Salipiger marinus</name>
    <dbReference type="NCBI Taxonomy" id="555512"/>
    <lineage>
        <taxon>Bacteria</taxon>
        <taxon>Pseudomonadati</taxon>
        <taxon>Pseudomonadota</taxon>
        <taxon>Alphaproteobacteria</taxon>
        <taxon>Rhodobacterales</taxon>
        <taxon>Roseobacteraceae</taxon>
        <taxon>Salipiger</taxon>
    </lineage>
</organism>
<reference evidence="3 4" key="1">
    <citation type="submission" date="2016-10" db="EMBL/GenBank/DDBJ databases">
        <authorList>
            <person name="de Groot N.N."/>
        </authorList>
    </citation>
    <scope>NUCLEOTIDE SEQUENCE [LARGE SCALE GENOMIC DNA]</scope>
    <source>
        <strain evidence="3 4">DSM 26424</strain>
    </source>
</reference>
<evidence type="ECO:0000256" key="1">
    <source>
        <dbReference type="SAM" id="SignalP"/>
    </source>
</evidence>
<proteinExistence type="predicted"/>
<feature type="domain" description="SsuA/THI5-like" evidence="2">
    <location>
        <begin position="33"/>
        <end position="233"/>
    </location>
</feature>
<dbReference type="RefSeq" id="WP_242656648.1">
    <property type="nucleotide sequence ID" value="NZ_FNEJ01000004.1"/>
</dbReference>
<evidence type="ECO:0000313" key="4">
    <source>
        <dbReference type="Proteomes" id="UP000199093"/>
    </source>
</evidence>
<dbReference type="PANTHER" id="PTHR30024">
    <property type="entry name" value="ALIPHATIC SULFONATES-BINDING PROTEIN-RELATED"/>
    <property type="match status" value="1"/>
</dbReference>
<keyword evidence="4" id="KW-1185">Reference proteome</keyword>
<feature type="chain" id="PRO_5011684026" evidence="1">
    <location>
        <begin position="18"/>
        <end position="315"/>
    </location>
</feature>
<gene>
    <name evidence="3" type="ORF">SAMN04487993_100497</name>
</gene>
<dbReference type="SUPFAM" id="SSF53850">
    <property type="entry name" value="Periplasmic binding protein-like II"/>
    <property type="match status" value="1"/>
</dbReference>
<dbReference type="EMBL" id="FNEJ01000004">
    <property type="protein sequence ID" value="SDI39896.1"/>
    <property type="molecule type" value="Genomic_DNA"/>
</dbReference>
<evidence type="ECO:0000313" key="3">
    <source>
        <dbReference type="EMBL" id="SDI39896.1"/>
    </source>
</evidence>
<dbReference type="STRING" id="555512.SAMN04487993_100497"/>
<name>A0A1G8K8U1_9RHOB</name>
<dbReference type="AlphaFoldDB" id="A0A1G8K8U1"/>
<accession>A0A1G8K8U1</accession>
<feature type="signal peptide" evidence="1">
    <location>
        <begin position="1"/>
        <end position="17"/>
    </location>
</feature>